<feature type="compositionally biased region" description="Basic and acidic residues" evidence="1">
    <location>
        <begin position="281"/>
        <end position="295"/>
    </location>
</feature>
<evidence type="ECO:0000256" key="1">
    <source>
        <dbReference type="SAM" id="MobiDB-lite"/>
    </source>
</evidence>
<keyword evidence="3" id="KW-1185">Reference proteome</keyword>
<evidence type="ECO:0000313" key="4">
    <source>
        <dbReference type="RefSeq" id="XP_022254730.1"/>
    </source>
</evidence>
<feature type="region of interest" description="Disordered" evidence="1">
    <location>
        <begin position="1"/>
        <end position="98"/>
    </location>
</feature>
<organism evidence="3 4">
    <name type="scientific">Limulus polyphemus</name>
    <name type="common">Atlantic horseshoe crab</name>
    <dbReference type="NCBI Taxonomy" id="6850"/>
    <lineage>
        <taxon>Eukaryota</taxon>
        <taxon>Metazoa</taxon>
        <taxon>Ecdysozoa</taxon>
        <taxon>Arthropoda</taxon>
        <taxon>Chelicerata</taxon>
        <taxon>Merostomata</taxon>
        <taxon>Xiphosura</taxon>
        <taxon>Limulidae</taxon>
        <taxon>Limulus</taxon>
    </lineage>
</organism>
<feature type="compositionally biased region" description="Basic and acidic residues" evidence="1">
    <location>
        <begin position="776"/>
        <end position="790"/>
    </location>
</feature>
<dbReference type="PANTHER" id="PTHR45920">
    <property type="entry name" value="FORMIN HOMOLOGY 2 DOMAIN CONTAINING, ISOFORM I"/>
    <property type="match status" value="1"/>
</dbReference>
<name>A0ABM1TFS4_LIMPO</name>
<dbReference type="PANTHER" id="PTHR45920:SF4">
    <property type="entry name" value="FORMIN HOMOLOGY 2 DOMAIN CONTAINING, ISOFORM I"/>
    <property type="match status" value="1"/>
</dbReference>
<dbReference type="Pfam" id="PF18382">
    <property type="entry name" value="Formin_GBD_N"/>
    <property type="match status" value="1"/>
</dbReference>
<feature type="domain" description="FHOD1 N-terminal GTPase-binding" evidence="2">
    <location>
        <begin position="897"/>
        <end position="940"/>
    </location>
</feature>
<feature type="compositionally biased region" description="Acidic residues" evidence="1">
    <location>
        <begin position="540"/>
        <end position="560"/>
    </location>
</feature>
<feature type="compositionally biased region" description="Polar residues" evidence="1">
    <location>
        <begin position="262"/>
        <end position="272"/>
    </location>
</feature>
<proteinExistence type="predicted"/>
<gene>
    <name evidence="4" type="primary">LOC106470431</name>
</gene>
<feature type="compositionally biased region" description="Basic and acidic residues" evidence="1">
    <location>
        <begin position="250"/>
        <end position="261"/>
    </location>
</feature>
<feature type="compositionally biased region" description="Acidic residues" evidence="1">
    <location>
        <begin position="471"/>
        <end position="487"/>
    </location>
</feature>
<feature type="compositionally biased region" description="Acidic residues" evidence="1">
    <location>
        <begin position="808"/>
        <end position="830"/>
    </location>
</feature>
<evidence type="ECO:0000259" key="2">
    <source>
        <dbReference type="Pfam" id="PF18382"/>
    </source>
</evidence>
<feature type="compositionally biased region" description="Basic and acidic residues" evidence="1">
    <location>
        <begin position="338"/>
        <end position="355"/>
    </location>
</feature>
<feature type="region of interest" description="Disordered" evidence="1">
    <location>
        <begin position="698"/>
        <end position="743"/>
    </location>
</feature>
<feature type="region of interest" description="Disordered" evidence="1">
    <location>
        <begin position="757"/>
        <end position="852"/>
    </location>
</feature>
<feature type="compositionally biased region" description="Basic and acidic residues" evidence="1">
    <location>
        <begin position="213"/>
        <end position="232"/>
    </location>
</feature>
<feature type="compositionally biased region" description="Basic and acidic residues" evidence="1">
    <location>
        <begin position="55"/>
        <end position="67"/>
    </location>
</feature>
<feature type="compositionally biased region" description="Polar residues" evidence="1">
    <location>
        <begin position="616"/>
        <end position="627"/>
    </location>
</feature>
<dbReference type="RefSeq" id="XP_022254730.1">
    <property type="nucleotide sequence ID" value="XM_022399022.1"/>
</dbReference>
<feature type="compositionally biased region" description="Basic and acidic residues" evidence="1">
    <location>
        <begin position="631"/>
        <end position="645"/>
    </location>
</feature>
<feature type="non-terminal residue" evidence="4">
    <location>
        <position position="971"/>
    </location>
</feature>
<sequence length="971" mass="109117">MKVPAEFTSDSESEEETSSDEEEFLQCRATSPSVETTTGENNSNAVSAPMKIKKPTTEKKVPVKKESVGQQVNPQDLPDSLSRSDSTKRRYSSSASRPNSLYFDRYYSKYATPTYRSYRPPTSSAVSDYTRRSSKEEKVPSSPVQAKTPPSPSARNLLNVEQDAPFARDISPNDQDRPENQTSEENSFNKDFRKSVLNMNLDDNQKQACIRNQDQREKKDISFNDKRDDRNISRSSSRSKCQTGVGRSNSRNDIRRNESRSNMDSVTKSGSKSRIPRRKGSREDLLDAKASDRSRSSSADLLESHVSTSSSSDDDSDERNGRSKASNTSRPRRRRKGSKDDLLEEDKTSGFRASRDLPPVPNRKVSNESVVEDKSFFPRQKSFGDKFWPPQSEYHPEYKRQSSVNCINEKNKYGPESTLTDINNIPHKTEGPVELEKVSSSETESSTEESEDEAKKPALEAPVNNIVIEESNAETNEDSSEEEESSSSEENASKNQLQVSGNNSPAVQKSPTVIHVKGVGTREEMQNSQPSVDSRVNESLPEESSESEEESSTEEVETSEDDKKNKDEQLPFSPYDNVTEKFTFKPVTGVNKEPSQRDSGFSEIAPCSESPHENAWTGSPPVTTSGYSPKLLEKNIQKQKSKSEEQSTSGESEEETSDSETEDPEKTISSSKTTKNYPSSKFIGDCKDIDSLLSDVKGEPETFEEFESKLEKENIIDITSPTSDEEEEDNSNSKQQDSRMDARDKLVLFIGQCQDIDEMLGSPSPVSPLVQQGTSSHRDLFSTASQEKKTTQSVKPNQIHETSKNETETEEESEESSEEESENSPLEEVEPSAVRVHESKAQQPQLDSYTEEIDSSAVRIRENKPMNTELREYTEEIDSGAVRIRQPQVMQGQITNPKHKLDDCTLQVYKYNNDEVDYANYLDLESTIDEQSEEFDGFSDNRKNAIILRTQLSVRVHAIIGKSRISLYLLE</sequence>
<feature type="compositionally biased region" description="Polar residues" evidence="1">
    <location>
        <begin position="28"/>
        <end position="46"/>
    </location>
</feature>
<feature type="compositionally biased region" description="Polar residues" evidence="1">
    <location>
        <begin position="494"/>
        <end position="511"/>
    </location>
</feature>
<feature type="region of interest" description="Disordered" evidence="1">
    <location>
        <begin position="112"/>
        <end position="685"/>
    </location>
</feature>
<feature type="compositionally biased region" description="Basic and acidic residues" evidence="1">
    <location>
        <begin position="427"/>
        <end position="439"/>
    </location>
</feature>
<feature type="compositionally biased region" description="Polar residues" evidence="1">
    <location>
        <begin position="668"/>
        <end position="679"/>
    </location>
</feature>
<evidence type="ECO:0000313" key="3">
    <source>
        <dbReference type="Proteomes" id="UP000694941"/>
    </source>
</evidence>
<dbReference type="InterPro" id="IPR041387">
    <property type="entry name" value="FHOD1_GBD_N"/>
</dbReference>
<feature type="compositionally biased region" description="Basic and acidic residues" evidence="1">
    <location>
        <begin position="129"/>
        <end position="139"/>
    </location>
</feature>
<dbReference type="InterPro" id="IPR011989">
    <property type="entry name" value="ARM-like"/>
</dbReference>
<feature type="compositionally biased region" description="Polar residues" evidence="1">
    <location>
        <begin position="197"/>
        <end position="212"/>
    </location>
</feature>
<feature type="compositionally biased region" description="Basic and acidic residues" evidence="1">
    <location>
        <begin position="698"/>
        <end position="715"/>
    </location>
</feature>
<dbReference type="GeneID" id="106470431"/>
<feature type="compositionally biased region" description="Polar residues" evidence="1">
    <location>
        <begin position="791"/>
        <end position="800"/>
    </location>
</feature>
<dbReference type="Proteomes" id="UP000694941">
    <property type="component" value="Unplaced"/>
</dbReference>
<feature type="compositionally biased region" description="Acidic residues" evidence="1">
    <location>
        <begin position="9"/>
        <end position="24"/>
    </location>
</feature>
<reference evidence="4" key="1">
    <citation type="submission" date="2025-08" db="UniProtKB">
        <authorList>
            <consortium name="RefSeq"/>
        </authorList>
    </citation>
    <scope>IDENTIFICATION</scope>
    <source>
        <tissue evidence="4">Muscle</tissue>
    </source>
</reference>
<protein>
    <submittedName>
        <fullName evidence="4">Uncharacterized protein LOC106470431</fullName>
    </submittedName>
</protein>
<accession>A0ABM1TFS4</accession>
<dbReference type="Gene3D" id="1.25.10.10">
    <property type="entry name" value="Leucine-rich Repeat Variant"/>
    <property type="match status" value="1"/>
</dbReference>
<feature type="compositionally biased region" description="Acidic residues" evidence="1">
    <location>
        <begin position="651"/>
        <end position="663"/>
    </location>
</feature>